<dbReference type="EMBL" id="JAYMRU010000008">
    <property type="protein sequence ID" value="MEM5401137.1"/>
    <property type="molecule type" value="Genomic_DNA"/>
</dbReference>
<organism evidence="1 2">
    <name type="scientific">Paraburkholderia unamae</name>
    <dbReference type="NCBI Taxonomy" id="219649"/>
    <lineage>
        <taxon>Bacteria</taxon>
        <taxon>Pseudomonadati</taxon>
        <taxon>Pseudomonadota</taxon>
        <taxon>Betaproteobacteria</taxon>
        <taxon>Burkholderiales</taxon>
        <taxon>Burkholderiaceae</taxon>
        <taxon>Paraburkholderia</taxon>
    </lineage>
</organism>
<gene>
    <name evidence="1" type="ORF">VSR83_13720</name>
</gene>
<accession>A0ACC6RHV2</accession>
<sequence>MKEELPALLSAVSDLYQKSQVELPLNVSDIESTPDRVFSNGAASYNAAPGGINGHTSGGTPTSTIGTTTTIAARLKVESGPELVLAAAARLTMAEGHSVFTRKQLINEMRSAHSYFKETYVKNLSGSVHRLLKDNKLNEPSKGNLALTASCRAELEARLAGQ</sequence>
<reference evidence="1" key="1">
    <citation type="submission" date="2024-01" db="EMBL/GenBank/DDBJ databases">
        <title>The diversity of rhizobia nodulating Mimosa spp. in eleven states of Brazil covering several biomes is determined by host plant, location, and edaphic factors.</title>
        <authorList>
            <person name="Rouws L."/>
            <person name="Barauna A."/>
            <person name="Beukes C."/>
            <person name="De Faria S.M."/>
            <person name="Gross E."/>
            <person name="Dos Reis Junior F.B."/>
            <person name="Simon M."/>
            <person name="Maluk M."/>
            <person name="Odee D.W."/>
            <person name="Kenicer G."/>
            <person name="Young J.P.W."/>
            <person name="Reis V.M."/>
            <person name="Zilli J."/>
            <person name="James E.K."/>
        </authorList>
    </citation>
    <scope>NUCLEOTIDE SEQUENCE</scope>
    <source>
        <strain evidence="1">JPY452</strain>
    </source>
</reference>
<evidence type="ECO:0000313" key="1">
    <source>
        <dbReference type="EMBL" id="MEM5401137.1"/>
    </source>
</evidence>
<protein>
    <submittedName>
        <fullName evidence="1">Uncharacterized protein</fullName>
    </submittedName>
</protein>
<dbReference type="Proteomes" id="UP001392318">
    <property type="component" value="Unassembled WGS sequence"/>
</dbReference>
<name>A0ACC6RHV2_9BURK</name>
<keyword evidence="2" id="KW-1185">Reference proteome</keyword>
<proteinExistence type="predicted"/>
<comment type="caution">
    <text evidence="1">The sequence shown here is derived from an EMBL/GenBank/DDBJ whole genome shotgun (WGS) entry which is preliminary data.</text>
</comment>
<evidence type="ECO:0000313" key="2">
    <source>
        <dbReference type="Proteomes" id="UP001392318"/>
    </source>
</evidence>